<sequence length="159" mass="18763">MNLTFHLLLHVIISALIAAAIYTRYRKLIPIIAGVLLGGVFVDLDHLIDYFLAFGTSFNLNYFLKGYEFLKSDKIYVLFHAWEWVALLLIISMFFKKRVVWKILIIAVALGLAGHLYIDTFTNQVRPQGYFITYRTLNRFYIRPLVTPEHWIEHQKRRK</sequence>
<organism evidence="2 3">
    <name type="scientific">Candidatus Roizmanbacteria bacterium RIFCSPHIGHO2_02_FULL_43_11</name>
    <dbReference type="NCBI Taxonomy" id="1802043"/>
    <lineage>
        <taxon>Bacteria</taxon>
        <taxon>Candidatus Roizmaniibacteriota</taxon>
    </lineage>
</organism>
<dbReference type="EMBL" id="MFZT01000046">
    <property type="protein sequence ID" value="OGK29493.1"/>
    <property type="molecule type" value="Genomic_DNA"/>
</dbReference>
<dbReference type="AlphaFoldDB" id="A0A1F7HEJ2"/>
<feature type="transmembrane region" description="Helical" evidence="1">
    <location>
        <begin position="101"/>
        <end position="118"/>
    </location>
</feature>
<evidence type="ECO:0000313" key="2">
    <source>
        <dbReference type="EMBL" id="OGK29493.1"/>
    </source>
</evidence>
<dbReference type="Proteomes" id="UP000178098">
    <property type="component" value="Unassembled WGS sequence"/>
</dbReference>
<evidence type="ECO:0000256" key="1">
    <source>
        <dbReference type="SAM" id="Phobius"/>
    </source>
</evidence>
<keyword evidence="1" id="KW-0812">Transmembrane</keyword>
<gene>
    <name evidence="2" type="ORF">A3D08_00915</name>
</gene>
<name>A0A1F7HEJ2_9BACT</name>
<keyword evidence="1" id="KW-1133">Transmembrane helix</keyword>
<proteinExistence type="predicted"/>
<accession>A0A1F7HEJ2</accession>
<comment type="caution">
    <text evidence="2">The sequence shown here is derived from an EMBL/GenBank/DDBJ whole genome shotgun (WGS) entry which is preliminary data.</text>
</comment>
<evidence type="ECO:0000313" key="3">
    <source>
        <dbReference type="Proteomes" id="UP000178098"/>
    </source>
</evidence>
<keyword evidence="1" id="KW-0472">Membrane</keyword>
<feature type="transmembrane region" description="Helical" evidence="1">
    <location>
        <begin position="75"/>
        <end position="95"/>
    </location>
</feature>
<evidence type="ECO:0008006" key="4">
    <source>
        <dbReference type="Google" id="ProtNLM"/>
    </source>
</evidence>
<reference evidence="2 3" key="1">
    <citation type="journal article" date="2016" name="Nat. Commun.">
        <title>Thousands of microbial genomes shed light on interconnected biogeochemical processes in an aquifer system.</title>
        <authorList>
            <person name="Anantharaman K."/>
            <person name="Brown C.T."/>
            <person name="Hug L.A."/>
            <person name="Sharon I."/>
            <person name="Castelle C.J."/>
            <person name="Probst A.J."/>
            <person name="Thomas B.C."/>
            <person name="Singh A."/>
            <person name="Wilkins M.J."/>
            <person name="Karaoz U."/>
            <person name="Brodie E.L."/>
            <person name="Williams K.H."/>
            <person name="Hubbard S.S."/>
            <person name="Banfield J.F."/>
        </authorList>
    </citation>
    <scope>NUCLEOTIDE SEQUENCE [LARGE SCALE GENOMIC DNA]</scope>
</reference>
<protein>
    <recommendedName>
        <fullName evidence="4">Metal-dependent hydrolase</fullName>
    </recommendedName>
</protein>